<comment type="caution">
    <text evidence="3">The sequence shown here is derived from an EMBL/GenBank/DDBJ whole genome shotgun (WGS) entry which is preliminary data.</text>
</comment>
<reference evidence="3" key="1">
    <citation type="submission" date="2021-05" db="EMBL/GenBank/DDBJ databases">
        <title>A free-living protist that lacks canonical eukaryotic 1 DNA replication and segregation systems.</title>
        <authorList>
            <person name="Salas-Leiva D.E."/>
            <person name="Tromer E.C."/>
            <person name="Curtis B.A."/>
            <person name="Jerlstrom-Hultqvist J."/>
            <person name="Kolisko M."/>
            <person name="Yi Z."/>
            <person name="Salas-Leiva J.S."/>
            <person name="Gallot-Lavallee L."/>
            <person name="Kops G.J.P.L."/>
            <person name="Archibald J.M."/>
            <person name="Simpson A.G.B."/>
            <person name="Roger A.J."/>
        </authorList>
    </citation>
    <scope>NUCLEOTIDE SEQUENCE</scope>
    <source>
        <strain evidence="3">BICM</strain>
    </source>
</reference>
<protein>
    <submittedName>
        <fullName evidence="3">Uncharacterized protein</fullName>
    </submittedName>
</protein>
<evidence type="ECO:0000256" key="2">
    <source>
        <dbReference type="SAM" id="SignalP"/>
    </source>
</evidence>
<keyword evidence="4" id="KW-1185">Reference proteome</keyword>
<feature type="signal peptide" evidence="2">
    <location>
        <begin position="1"/>
        <end position="24"/>
    </location>
</feature>
<feature type="coiled-coil region" evidence="1">
    <location>
        <begin position="316"/>
        <end position="350"/>
    </location>
</feature>
<proteinExistence type="predicted"/>
<gene>
    <name evidence="3" type="ORF">J8273_6148</name>
</gene>
<keyword evidence="1" id="KW-0175">Coiled coil</keyword>
<feature type="chain" id="PRO_5035307927" evidence="2">
    <location>
        <begin position="25"/>
        <end position="366"/>
    </location>
</feature>
<dbReference type="AlphaFoldDB" id="A0A8J6DZY7"/>
<sequence length="366" mass="39774">MSARILTFLSVILICWCLTPYVATGEHGAFPVSEESLVATYTTSVGDITVSSSEDRPTQVIFTQTASESENVHDFAVSAWFDGVGDIIIANDAVLSGAKAGLILAEYPVVDAPYTTTDTFFGMIDHTITVSPSDDGTVHVHNEFTVNDATRDDTAYVVFNLWTIGAVVKTVTEQQMNTAAATLSLITTGFTCMTAQVLGGDETGELTERIVWGRITPEDVELVFATAEEQGVAGLAALDAPGDVATAVGIVPGWSSICDAIEDSFPNWVQNESDISAESLTNLFRKNIHYKECAVGVLQDMDTEFTQYQQELWDGYNKFTESIEGEEGAMERMEAEKERLSAVIDSRFEEMKASLQDKVTEKCGEL</sequence>
<evidence type="ECO:0000313" key="4">
    <source>
        <dbReference type="Proteomes" id="UP000717585"/>
    </source>
</evidence>
<dbReference type="EMBL" id="JAHDYR010000053">
    <property type="protein sequence ID" value="KAG9391388.1"/>
    <property type="molecule type" value="Genomic_DNA"/>
</dbReference>
<keyword evidence="2" id="KW-0732">Signal</keyword>
<dbReference type="Proteomes" id="UP000717585">
    <property type="component" value="Unassembled WGS sequence"/>
</dbReference>
<accession>A0A8J6DZY7</accession>
<evidence type="ECO:0000313" key="3">
    <source>
        <dbReference type="EMBL" id="KAG9391388.1"/>
    </source>
</evidence>
<evidence type="ECO:0000256" key="1">
    <source>
        <dbReference type="SAM" id="Coils"/>
    </source>
</evidence>
<name>A0A8J6DZY7_9EUKA</name>
<organism evidence="3 4">
    <name type="scientific">Carpediemonas membranifera</name>
    <dbReference type="NCBI Taxonomy" id="201153"/>
    <lineage>
        <taxon>Eukaryota</taxon>
        <taxon>Metamonada</taxon>
        <taxon>Carpediemonas-like organisms</taxon>
        <taxon>Carpediemonas</taxon>
    </lineage>
</organism>